<dbReference type="PANTHER" id="PTHR15004">
    <property type="entry name" value="GLUTAMYL-TRNA(GLN) AMIDOTRANSFERASE SUBUNIT C, MITOCHONDRIAL"/>
    <property type="match status" value="1"/>
</dbReference>
<evidence type="ECO:0000313" key="3">
    <source>
        <dbReference type="EMBL" id="KLU91875.1"/>
    </source>
</evidence>
<evidence type="ECO:0000259" key="2">
    <source>
        <dbReference type="Pfam" id="PF20978"/>
    </source>
</evidence>
<protein>
    <recommendedName>
        <fullName evidence="2">Glutamyl-tRNA amidotransferase complex subunit Gta3 domain-containing protein</fullName>
    </recommendedName>
</protein>
<dbReference type="EMBL" id="ADBL01002672">
    <property type="status" value="NOT_ANNOTATED_CDS"/>
    <property type="molecule type" value="Genomic_DNA"/>
</dbReference>
<dbReference type="InterPro" id="IPR049545">
    <property type="entry name" value="Gta3_dom"/>
</dbReference>
<dbReference type="GO" id="GO:0032543">
    <property type="term" value="P:mitochondrial translation"/>
    <property type="evidence" value="ECO:0007669"/>
    <property type="project" value="TreeGrafter"/>
</dbReference>
<reference evidence="4" key="4">
    <citation type="journal article" date="2015" name="G3 (Bethesda)">
        <title>Genome sequences of three phytopathogenic species of the Magnaporthaceae family of fungi.</title>
        <authorList>
            <person name="Okagaki L.H."/>
            <person name="Nunes C.C."/>
            <person name="Sailsbery J."/>
            <person name="Clay B."/>
            <person name="Brown D."/>
            <person name="John T."/>
            <person name="Oh Y."/>
            <person name="Young N."/>
            <person name="Fitzgerald M."/>
            <person name="Haas B.J."/>
            <person name="Zeng Q."/>
            <person name="Young S."/>
            <person name="Adiconis X."/>
            <person name="Fan L."/>
            <person name="Levin J.Z."/>
            <person name="Mitchell T.K."/>
            <person name="Okubara P.A."/>
            <person name="Farman M.L."/>
            <person name="Kohn L.M."/>
            <person name="Birren B."/>
            <person name="Ma L.-J."/>
            <person name="Dean R.A."/>
        </authorList>
    </citation>
    <scope>NUCLEOTIDE SEQUENCE</scope>
    <source>
        <strain evidence="4">ATCC 64411 / 73-15</strain>
    </source>
</reference>
<feature type="compositionally biased region" description="Pro residues" evidence="1">
    <location>
        <begin position="52"/>
        <end position="67"/>
    </location>
</feature>
<dbReference type="EMBL" id="GL876978">
    <property type="protein sequence ID" value="KLU91875.1"/>
    <property type="molecule type" value="Genomic_DNA"/>
</dbReference>
<feature type="domain" description="Glutamyl-tRNA amidotransferase complex subunit Gta3" evidence="2">
    <location>
        <begin position="82"/>
        <end position="138"/>
    </location>
</feature>
<gene>
    <name evidence="3" type="ORF">MAPG_10824</name>
</gene>
<dbReference type="GO" id="GO:0006450">
    <property type="term" value="P:regulation of translational fidelity"/>
    <property type="evidence" value="ECO:0007669"/>
    <property type="project" value="InterPro"/>
</dbReference>
<reference evidence="3" key="2">
    <citation type="submission" date="2010-05" db="EMBL/GenBank/DDBJ databases">
        <title>The Genome Sequence of Magnaporthe poae strain ATCC 64411.</title>
        <authorList>
            <consortium name="The Broad Institute Genome Sequencing Platform"/>
            <consortium name="Broad Institute Genome Sequencing Center for Infectious Disease"/>
            <person name="Ma L.-J."/>
            <person name="Dead R."/>
            <person name="Young S."/>
            <person name="Zeng Q."/>
            <person name="Koehrsen M."/>
            <person name="Alvarado L."/>
            <person name="Berlin A."/>
            <person name="Chapman S.B."/>
            <person name="Chen Z."/>
            <person name="Freedman E."/>
            <person name="Gellesch M."/>
            <person name="Goldberg J."/>
            <person name="Griggs A."/>
            <person name="Gujja S."/>
            <person name="Heilman E.R."/>
            <person name="Heiman D."/>
            <person name="Hepburn T."/>
            <person name="Howarth C."/>
            <person name="Jen D."/>
            <person name="Larson L."/>
            <person name="Mehta T."/>
            <person name="Neiman D."/>
            <person name="Pearson M."/>
            <person name="Roberts A."/>
            <person name="Saif S."/>
            <person name="Shea T."/>
            <person name="Shenoy N."/>
            <person name="Sisk P."/>
            <person name="Stolte C."/>
            <person name="Sykes S."/>
            <person name="Walk T."/>
            <person name="White J."/>
            <person name="Yandava C."/>
            <person name="Haas B."/>
            <person name="Nusbaum C."/>
            <person name="Birren B."/>
        </authorList>
    </citation>
    <scope>NUCLEOTIDE SEQUENCE</scope>
    <source>
        <strain evidence="3">ATCC 64411</strain>
    </source>
</reference>
<dbReference type="Pfam" id="PF20978">
    <property type="entry name" value="Gta3"/>
    <property type="match status" value="1"/>
</dbReference>
<accession>A0A0C4EDL9</accession>
<evidence type="ECO:0000313" key="5">
    <source>
        <dbReference type="Proteomes" id="UP000011715"/>
    </source>
</evidence>
<dbReference type="OrthoDB" id="5522061at2759"/>
<dbReference type="Proteomes" id="UP000011715">
    <property type="component" value="Unassembled WGS sequence"/>
</dbReference>
<name>A0A0C4EDL9_MAGP6</name>
<reference evidence="4" key="5">
    <citation type="submission" date="2015-06" db="UniProtKB">
        <authorList>
            <consortium name="EnsemblFungi"/>
        </authorList>
    </citation>
    <scope>IDENTIFICATION</scope>
    <source>
        <strain evidence="4">ATCC 64411</strain>
    </source>
</reference>
<sequence>MASLRTSGPRLWAMRPLFQQAVDVRRSSSKAAKPDFTSILSRPTWSVRSLLPPEPTPPPQTTSPPPTTTTTAATTTTTTTTTPDTTITPSHLHHLLRLSALPLPSSPHDENVMIHTLQSHLHFVRAVQAVDTRGVAPLRSIRDETAAADADQTIGLDQLRYELELERPFGRSGRPRRTKQAVTAAATATATATAHDDEPWDVLQTAPRRAGNYFVVKSRQGT</sequence>
<dbReference type="GO" id="GO:0005739">
    <property type="term" value="C:mitochondrion"/>
    <property type="evidence" value="ECO:0007669"/>
    <property type="project" value="TreeGrafter"/>
</dbReference>
<evidence type="ECO:0000256" key="1">
    <source>
        <dbReference type="SAM" id="MobiDB-lite"/>
    </source>
</evidence>
<reference evidence="3" key="3">
    <citation type="submission" date="2011-03" db="EMBL/GenBank/DDBJ databases">
        <title>Annotation of Magnaporthe poae ATCC 64411.</title>
        <authorList>
            <person name="Ma L.-J."/>
            <person name="Dead R."/>
            <person name="Young S.K."/>
            <person name="Zeng Q."/>
            <person name="Gargeya S."/>
            <person name="Fitzgerald M."/>
            <person name="Haas B."/>
            <person name="Abouelleil A."/>
            <person name="Alvarado L."/>
            <person name="Arachchi H.M."/>
            <person name="Berlin A."/>
            <person name="Brown A."/>
            <person name="Chapman S.B."/>
            <person name="Chen Z."/>
            <person name="Dunbar C."/>
            <person name="Freedman E."/>
            <person name="Gearin G."/>
            <person name="Gellesch M."/>
            <person name="Goldberg J."/>
            <person name="Griggs A."/>
            <person name="Gujja S."/>
            <person name="Heiman D."/>
            <person name="Howarth C."/>
            <person name="Larson L."/>
            <person name="Lui A."/>
            <person name="MacDonald P.J.P."/>
            <person name="Mehta T."/>
            <person name="Montmayeur A."/>
            <person name="Murphy C."/>
            <person name="Neiman D."/>
            <person name="Pearson M."/>
            <person name="Priest M."/>
            <person name="Roberts A."/>
            <person name="Saif S."/>
            <person name="Shea T."/>
            <person name="Shenoy N."/>
            <person name="Sisk P."/>
            <person name="Stolte C."/>
            <person name="Sykes S."/>
            <person name="Yandava C."/>
            <person name="Wortman J."/>
            <person name="Nusbaum C."/>
            <person name="Birren B."/>
        </authorList>
    </citation>
    <scope>NUCLEOTIDE SEQUENCE</scope>
    <source>
        <strain evidence="3">ATCC 64411</strain>
    </source>
</reference>
<dbReference type="EnsemblFungi" id="MAPG_10824T0">
    <property type="protein sequence ID" value="MAPG_10824T0"/>
    <property type="gene ID" value="MAPG_10824"/>
</dbReference>
<dbReference type="eggNOG" id="ENOG502SERM">
    <property type="taxonomic scope" value="Eukaryota"/>
</dbReference>
<evidence type="ECO:0000313" key="4">
    <source>
        <dbReference type="EnsemblFungi" id="MAPG_10824T0"/>
    </source>
</evidence>
<feature type="region of interest" description="Disordered" evidence="1">
    <location>
        <begin position="44"/>
        <end position="88"/>
    </location>
</feature>
<keyword evidence="5" id="KW-1185">Reference proteome</keyword>
<dbReference type="VEuPathDB" id="FungiDB:MAPG_10824"/>
<dbReference type="GO" id="GO:0030956">
    <property type="term" value="C:glutamyl-tRNA(Gln) amidotransferase complex"/>
    <property type="evidence" value="ECO:0007669"/>
    <property type="project" value="TreeGrafter"/>
</dbReference>
<feature type="compositionally biased region" description="Low complexity" evidence="1">
    <location>
        <begin position="68"/>
        <end position="88"/>
    </location>
</feature>
<organism evidence="4 5">
    <name type="scientific">Magnaporthiopsis poae (strain ATCC 64411 / 73-15)</name>
    <name type="common">Kentucky bluegrass fungus</name>
    <name type="synonym">Magnaporthe poae</name>
    <dbReference type="NCBI Taxonomy" id="644358"/>
    <lineage>
        <taxon>Eukaryota</taxon>
        <taxon>Fungi</taxon>
        <taxon>Dikarya</taxon>
        <taxon>Ascomycota</taxon>
        <taxon>Pezizomycotina</taxon>
        <taxon>Sordariomycetes</taxon>
        <taxon>Sordariomycetidae</taxon>
        <taxon>Magnaporthales</taxon>
        <taxon>Magnaporthaceae</taxon>
        <taxon>Magnaporthiopsis</taxon>
    </lineage>
</organism>
<dbReference type="PANTHER" id="PTHR15004:SF0">
    <property type="entry name" value="GLUTAMYL-TRNA(GLN) AMIDOTRANSFERASE SUBUNIT C, MITOCHONDRIAL"/>
    <property type="match status" value="1"/>
</dbReference>
<proteinExistence type="predicted"/>
<dbReference type="GO" id="GO:0070681">
    <property type="term" value="P:glutaminyl-tRNAGln biosynthesis via transamidation"/>
    <property type="evidence" value="ECO:0007669"/>
    <property type="project" value="TreeGrafter"/>
</dbReference>
<dbReference type="OMA" id="RIGHYQR"/>
<dbReference type="AlphaFoldDB" id="A0A0C4EDL9"/>
<dbReference type="InterPro" id="IPR003837">
    <property type="entry name" value="GatC"/>
</dbReference>
<reference evidence="5" key="1">
    <citation type="submission" date="2010-05" db="EMBL/GenBank/DDBJ databases">
        <title>The genome sequence of Magnaporthe poae strain ATCC 64411.</title>
        <authorList>
            <person name="Ma L.-J."/>
            <person name="Dead R."/>
            <person name="Young S."/>
            <person name="Zeng Q."/>
            <person name="Koehrsen M."/>
            <person name="Alvarado L."/>
            <person name="Berlin A."/>
            <person name="Chapman S.B."/>
            <person name="Chen Z."/>
            <person name="Freedman E."/>
            <person name="Gellesch M."/>
            <person name="Goldberg J."/>
            <person name="Griggs A."/>
            <person name="Gujja S."/>
            <person name="Heilman E.R."/>
            <person name="Heiman D."/>
            <person name="Hepburn T."/>
            <person name="Howarth C."/>
            <person name="Jen D."/>
            <person name="Larson L."/>
            <person name="Mehta T."/>
            <person name="Neiman D."/>
            <person name="Pearson M."/>
            <person name="Roberts A."/>
            <person name="Saif S."/>
            <person name="Shea T."/>
            <person name="Shenoy N."/>
            <person name="Sisk P."/>
            <person name="Stolte C."/>
            <person name="Sykes S."/>
            <person name="Walk T."/>
            <person name="White J."/>
            <person name="Yandava C."/>
            <person name="Haas B."/>
            <person name="Nusbaum C."/>
            <person name="Birren B."/>
        </authorList>
    </citation>
    <scope>NUCLEOTIDE SEQUENCE [LARGE SCALE GENOMIC DNA]</scope>
    <source>
        <strain evidence="5">ATCC 64411 / 73-15</strain>
    </source>
</reference>